<gene>
    <name evidence="4" type="ORF">ACFFGE_07460</name>
</gene>
<proteinExistence type="predicted"/>
<dbReference type="PANTHER" id="PTHR20857:SF15">
    <property type="entry name" value="THIAMINE-PHOSPHATE SYNTHASE"/>
    <property type="match status" value="1"/>
</dbReference>
<comment type="caution">
    <text evidence="4">The sequence shown here is derived from an EMBL/GenBank/DDBJ whole genome shotgun (WGS) entry which is preliminary data.</text>
</comment>
<evidence type="ECO:0000259" key="3">
    <source>
        <dbReference type="Pfam" id="PF02581"/>
    </source>
</evidence>
<protein>
    <submittedName>
        <fullName evidence="4">Thiamine phosphate synthase</fullName>
    </submittedName>
</protein>
<dbReference type="Pfam" id="PF02581">
    <property type="entry name" value="TMP-TENI"/>
    <property type="match status" value="1"/>
</dbReference>
<dbReference type="PANTHER" id="PTHR20857">
    <property type="entry name" value="THIAMINE-PHOSPHATE PYROPHOSPHORYLASE"/>
    <property type="match status" value="1"/>
</dbReference>
<accession>A0ABV6R265</accession>
<dbReference type="SUPFAM" id="SSF51391">
    <property type="entry name" value="Thiamin phosphate synthase"/>
    <property type="match status" value="1"/>
</dbReference>
<dbReference type="InterPro" id="IPR022998">
    <property type="entry name" value="ThiamineP_synth_TenI"/>
</dbReference>
<dbReference type="InterPro" id="IPR013785">
    <property type="entry name" value="Aldolase_TIM"/>
</dbReference>
<evidence type="ECO:0000256" key="2">
    <source>
        <dbReference type="ARBA" id="ARBA00022977"/>
    </source>
</evidence>
<evidence type="ECO:0000256" key="1">
    <source>
        <dbReference type="ARBA" id="ARBA00004948"/>
    </source>
</evidence>
<feature type="domain" description="Thiamine phosphate synthase/TenI" evidence="3">
    <location>
        <begin position="62"/>
        <end position="208"/>
    </location>
</feature>
<keyword evidence="2" id="KW-0784">Thiamine biosynthesis</keyword>
<evidence type="ECO:0000313" key="5">
    <source>
        <dbReference type="Proteomes" id="UP001589906"/>
    </source>
</evidence>
<keyword evidence="5" id="KW-1185">Reference proteome</keyword>
<reference evidence="4 5" key="1">
    <citation type="submission" date="2024-09" db="EMBL/GenBank/DDBJ databases">
        <authorList>
            <person name="Sun Q."/>
            <person name="Mori K."/>
        </authorList>
    </citation>
    <scope>NUCLEOTIDE SEQUENCE [LARGE SCALE GENOMIC DNA]</scope>
    <source>
        <strain evidence="4 5">NCAIM B.02621</strain>
    </source>
</reference>
<evidence type="ECO:0000313" key="4">
    <source>
        <dbReference type="EMBL" id="MFC0633714.1"/>
    </source>
</evidence>
<dbReference type="InterPro" id="IPR036206">
    <property type="entry name" value="ThiamineP_synth_sf"/>
</dbReference>
<name>A0ABV6R265_9CAUL</name>
<dbReference type="CDD" id="cd00564">
    <property type="entry name" value="TMP_TenI"/>
    <property type="match status" value="1"/>
</dbReference>
<organism evidence="4 5">
    <name type="scientific">Brevundimonas balnearis</name>
    <dbReference type="NCBI Taxonomy" id="1572858"/>
    <lineage>
        <taxon>Bacteria</taxon>
        <taxon>Pseudomonadati</taxon>
        <taxon>Pseudomonadota</taxon>
        <taxon>Alphaproteobacteria</taxon>
        <taxon>Caulobacterales</taxon>
        <taxon>Caulobacteraceae</taxon>
        <taxon>Brevundimonas</taxon>
    </lineage>
</organism>
<dbReference type="Gene3D" id="3.20.20.70">
    <property type="entry name" value="Aldolase class I"/>
    <property type="match status" value="1"/>
</dbReference>
<sequence length="215" mass="21964">MTLSAEARTLWATALDLGRENARVSPAGRSIPPLWFLTDPERTPEPWGAAARLPAGAGVILRHFGRPEALDWAGRLRTATAGAGVIFLIAADPDLAEAVGADGVHLPERMIDRAARLRARRPDRLISAACHDARALADAAASGADFAMLSPVFVPGGRSSGAPLGPDGVAKLAATTRLPVVALGGLTAGNVGTLRGTGASGIAGVDAIRRAFGSD</sequence>
<dbReference type="RefSeq" id="WP_376835684.1">
    <property type="nucleotide sequence ID" value="NZ_JBHLSW010000005.1"/>
</dbReference>
<dbReference type="EMBL" id="JBHLSW010000005">
    <property type="protein sequence ID" value="MFC0633714.1"/>
    <property type="molecule type" value="Genomic_DNA"/>
</dbReference>
<dbReference type="Proteomes" id="UP001589906">
    <property type="component" value="Unassembled WGS sequence"/>
</dbReference>
<comment type="pathway">
    <text evidence="1">Cofactor biosynthesis; thiamine diphosphate biosynthesis.</text>
</comment>